<feature type="compositionally biased region" description="Polar residues" evidence="2">
    <location>
        <begin position="291"/>
        <end position="305"/>
    </location>
</feature>
<feature type="transmembrane region" description="Helical" evidence="3">
    <location>
        <begin position="682"/>
        <end position="704"/>
    </location>
</feature>
<feature type="compositionally biased region" description="Basic and acidic residues" evidence="2">
    <location>
        <begin position="240"/>
        <end position="271"/>
    </location>
</feature>
<feature type="transmembrane region" description="Helical" evidence="3">
    <location>
        <begin position="487"/>
        <end position="509"/>
    </location>
</feature>
<comment type="similarity">
    <text evidence="1">Belongs to the reduced folate carrier (RFC) transporter (TC 2.A.48) family.</text>
</comment>
<feature type="region of interest" description="Disordered" evidence="2">
    <location>
        <begin position="63"/>
        <end position="307"/>
    </location>
</feature>
<evidence type="ECO:0000313" key="4">
    <source>
        <dbReference type="Proteomes" id="UP000079169"/>
    </source>
</evidence>
<feature type="transmembrane region" description="Helical" evidence="3">
    <location>
        <begin position="716"/>
        <end position="736"/>
    </location>
</feature>
<evidence type="ECO:0000256" key="1">
    <source>
        <dbReference type="ARBA" id="ARBA00005773"/>
    </source>
</evidence>
<proteinExistence type="inferred from homology"/>
<dbReference type="Proteomes" id="UP000079169">
    <property type="component" value="Unplaced"/>
</dbReference>
<feature type="compositionally biased region" description="Low complexity" evidence="2">
    <location>
        <begin position="272"/>
        <end position="290"/>
    </location>
</feature>
<feature type="transmembrane region" description="Helical" evidence="3">
    <location>
        <begin position="625"/>
        <end position="645"/>
    </location>
</feature>
<feature type="compositionally biased region" description="Polar residues" evidence="2">
    <location>
        <begin position="218"/>
        <end position="238"/>
    </location>
</feature>
<keyword evidence="3" id="KW-1133">Transmembrane helix</keyword>
<gene>
    <name evidence="5" type="primary">LOC103518912</name>
</gene>
<keyword evidence="3" id="KW-0472">Membrane</keyword>
<dbReference type="CDD" id="cd06174">
    <property type="entry name" value="MFS"/>
    <property type="match status" value="1"/>
</dbReference>
<protein>
    <submittedName>
        <fullName evidence="5">Thiamine transporter 2</fullName>
    </submittedName>
</protein>
<organism evidence="4 5">
    <name type="scientific">Diaphorina citri</name>
    <name type="common">Asian citrus psyllid</name>
    <dbReference type="NCBI Taxonomy" id="121845"/>
    <lineage>
        <taxon>Eukaryota</taxon>
        <taxon>Metazoa</taxon>
        <taxon>Ecdysozoa</taxon>
        <taxon>Arthropoda</taxon>
        <taxon>Hexapoda</taxon>
        <taxon>Insecta</taxon>
        <taxon>Pterygota</taxon>
        <taxon>Neoptera</taxon>
        <taxon>Paraneoptera</taxon>
        <taxon>Hemiptera</taxon>
        <taxon>Sternorrhyncha</taxon>
        <taxon>Psylloidea</taxon>
        <taxon>Psyllidae</taxon>
        <taxon>Diaphorininae</taxon>
        <taxon>Diaphorina</taxon>
    </lineage>
</organism>
<feature type="transmembrane region" description="Helical" evidence="3">
    <location>
        <begin position="600"/>
        <end position="618"/>
    </location>
</feature>
<accession>A0A3Q0JCY6</accession>
<sequence length="746" mass="83095">MESPVGGPPKSYAEVTKCQSQSTVADSMEAIHDSVEDGSDAKGTVCDNSAIVDNKSTIVRENSSNEQFPIVDHNFPSIDDKSPSIDDKSPSIDDKSTSFNDKTRTISNNSSIVDDKSTKIHNNFPSIHDKSKIANENSSIDDKPTIDLNKSPKVYDKRSIVSDKSTILEDKPTIVHNVPPIQENSSTIDDKSVRGKPTMDLNNSTTMHDNVKVHDKPTTMSDNSSKLHDNSSTVNGNSVVRDKSTTEHDNSVKPDDKSSIRENPPIDRDKVPSVSVRDNSRPVSNNSSPNTSLLATKSDAPNGTPSPAIVAGANSGAAGELRDYTWNRISVLVCVFVVLREFHPIESYFVKYLETLDIGYTRDVVRRSIYPVGTYSSLLLMIVTFLITDYTRYKPIVILDVMAGLLSYVLILNQPSMPVMWVQQVCIGFYHAGEVSYYSYMYSKIKDKAHYQKATGRVKASIMIGRFVSGMAGQSVVLLFDTTGYKYLVYLSILGMTAAVVWTCLLPPVQDSVYFHARQSPPSESTHLQSPPQHWTNVVTTIRTDFKTAFSQVEILKWSLWWILGMGGYILVITYNQILWSTLVKEDPENNRLMNGAMDAVFTITGAISTFTIGKVALDWNIFGELMLAIGTLLQGTLLILSHSTRSLKLAYLYYILFGCIHYTMLTIASSEIAKHLKRESFALVFGFNKFIALLSVSVFTLFIVQIENTPTRTLYFIFGVYFLSIGVTYFLAVLYRSKRVLRSLF</sequence>
<evidence type="ECO:0000256" key="2">
    <source>
        <dbReference type="SAM" id="MobiDB-lite"/>
    </source>
</evidence>
<dbReference type="PANTHER" id="PTHR10686">
    <property type="entry name" value="FOLATE TRANSPORTER"/>
    <property type="match status" value="1"/>
</dbReference>
<dbReference type="PaxDb" id="121845-A0A3Q0JCY6"/>
<feature type="compositionally biased region" description="Basic and acidic residues" evidence="2">
    <location>
        <begin position="78"/>
        <end position="104"/>
    </location>
</feature>
<dbReference type="PANTHER" id="PTHR10686:SF18">
    <property type="entry name" value="IP11787P-RELATED"/>
    <property type="match status" value="1"/>
</dbReference>
<dbReference type="KEGG" id="dci:103518912"/>
<feature type="transmembrane region" description="Helical" evidence="3">
    <location>
        <begin position="560"/>
        <end position="580"/>
    </location>
</feature>
<dbReference type="AlphaFoldDB" id="A0A3Q0JCY6"/>
<dbReference type="InterPro" id="IPR002666">
    <property type="entry name" value="Folate_carrier"/>
</dbReference>
<dbReference type="SUPFAM" id="SSF103473">
    <property type="entry name" value="MFS general substrate transporter"/>
    <property type="match status" value="1"/>
</dbReference>
<dbReference type="RefSeq" id="XP_026686377.1">
    <property type="nucleotide sequence ID" value="XM_026830576.1"/>
</dbReference>
<dbReference type="Gene3D" id="1.20.1250.20">
    <property type="entry name" value="MFS general substrate transporter like domains"/>
    <property type="match status" value="1"/>
</dbReference>
<name>A0A3Q0JCY6_DIACI</name>
<feature type="transmembrane region" description="Helical" evidence="3">
    <location>
        <begin position="395"/>
        <end position="413"/>
    </location>
</feature>
<evidence type="ECO:0000313" key="5">
    <source>
        <dbReference type="RefSeq" id="XP_026686377.1"/>
    </source>
</evidence>
<dbReference type="NCBIfam" id="TIGR00806">
    <property type="entry name" value="rfc"/>
    <property type="match status" value="1"/>
</dbReference>
<feature type="compositionally biased region" description="Basic and acidic residues" evidence="2">
    <location>
        <begin position="153"/>
        <end position="173"/>
    </location>
</feature>
<keyword evidence="3" id="KW-0812">Transmembrane</keyword>
<dbReference type="GO" id="GO:0090482">
    <property type="term" value="F:vitamin transmembrane transporter activity"/>
    <property type="evidence" value="ECO:0007669"/>
    <property type="project" value="InterPro"/>
</dbReference>
<dbReference type="GO" id="GO:0005886">
    <property type="term" value="C:plasma membrane"/>
    <property type="evidence" value="ECO:0007669"/>
    <property type="project" value="TreeGrafter"/>
</dbReference>
<feature type="transmembrane region" description="Helical" evidence="3">
    <location>
        <begin position="651"/>
        <end position="670"/>
    </location>
</feature>
<evidence type="ECO:0000256" key="3">
    <source>
        <dbReference type="SAM" id="Phobius"/>
    </source>
</evidence>
<reference evidence="5" key="1">
    <citation type="submission" date="2025-08" db="UniProtKB">
        <authorList>
            <consortium name="RefSeq"/>
        </authorList>
    </citation>
    <scope>IDENTIFICATION</scope>
</reference>
<dbReference type="InterPro" id="IPR036259">
    <property type="entry name" value="MFS_trans_sf"/>
</dbReference>
<dbReference type="Pfam" id="PF01770">
    <property type="entry name" value="Folate_carrier"/>
    <property type="match status" value="1"/>
</dbReference>
<feature type="transmembrane region" description="Helical" evidence="3">
    <location>
        <begin position="369"/>
        <end position="388"/>
    </location>
</feature>
<dbReference type="GeneID" id="103518912"/>
<keyword evidence="4" id="KW-1185">Reference proteome</keyword>